<dbReference type="EMBL" id="NIRI02000056">
    <property type="protein sequence ID" value="KAG5442996.1"/>
    <property type="molecule type" value="Genomic_DNA"/>
</dbReference>
<evidence type="ECO:0000313" key="1">
    <source>
        <dbReference type="EMBL" id="KAG5442996.1"/>
    </source>
</evidence>
<keyword evidence="2" id="KW-1185">Reference proteome</keyword>
<proteinExistence type="predicted"/>
<reference evidence="1 2" key="2">
    <citation type="journal article" date="2021" name="Genomics">
        <title>High-quality reference genome for Clonorchis sinensis.</title>
        <authorList>
            <person name="Young N.D."/>
            <person name="Stroehlein A.J."/>
            <person name="Kinkar L."/>
            <person name="Wang T."/>
            <person name="Sohn W.M."/>
            <person name="Chang B.C.H."/>
            <person name="Kaur P."/>
            <person name="Weisz D."/>
            <person name="Dudchenko O."/>
            <person name="Aiden E.L."/>
            <person name="Korhonen P.K."/>
            <person name="Gasser R.B."/>
        </authorList>
    </citation>
    <scope>NUCLEOTIDE SEQUENCE [LARGE SCALE GENOMIC DNA]</scope>
    <source>
        <strain evidence="1">Cs-k2</strain>
    </source>
</reference>
<accession>A0A419QD26</accession>
<reference evidence="1 2" key="1">
    <citation type="journal article" date="2018" name="Biotechnol. Adv.">
        <title>Improved genomic resources and new bioinformatic workflow for the carcinogenic parasite Clonorchis sinensis: Biotechnological implications.</title>
        <authorList>
            <person name="Wang D."/>
            <person name="Korhonen P.K."/>
            <person name="Gasser R.B."/>
            <person name="Young N.D."/>
        </authorList>
    </citation>
    <scope>NUCLEOTIDE SEQUENCE [LARGE SCALE GENOMIC DNA]</scope>
    <source>
        <strain evidence="1">Cs-k2</strain>
    </source>
</reference>
<dbReference type="InParanoid" id="A0A419QD26"/>
<name>A0A419QD26_CLOSI</name>
<dbReference type="AlphaFoldDB" id="A0A419QD26"/>
<dbReference type="Proteomes" id="UP000286415">
    <property type="component" value="Unassembled WGS sequence"/>
</dbReference>
<evidence type="ECO:0000313" key="2">
    <source>
        <dbReference type="Proteomes" id="UP000286415"/>
    </source>
</evidence>
<sequence length="168" mass="18776">MGWSNPRTQRIRHYCLTPDAAAHSRCFLSSTGLFGFKIISTVLNNAPEVTQHRCFHEYRHSGRLMEISYCLGTPVAEDSVTLTPDRLGARSTVVRGLTDLGMTALLWLCWYRYTLWNSAQASIARRIIAVQKSDHHDKLITLVLVSASQVVCPVAPSSHSLVSDGYDR</sequence>
<comment type="caution">
    <text evidence="1">The sequence shown here is derived from an EMBL/GenBank/DDBJ whole genome shotgun (WGS) entry which is preliminary data.</text>
</comment>
<gene>
    <name evidence="1" type="ORF">CSKR_107173</name>
</gene>
<protein>
    <submittedName>
        <fullName evidence="1">Uncharacterized protein</fullName>
    </submittedName>
</protein>
<organism evidence="1 2">
    <name type="scientific">Clonorchis sinensis</name>
    <name type="common">Chinese liver fluke</name>
    <dbReference type="NCBI Taxonomy" id="79923"/>
    <lineage>
        <taxon>Eukaryota</taxon>
        <taxon>Metazoa</taxon>
        <taxon>Spiralia</taxon>
        <taxon>Lophotrochozoa</taxon>
        <taxon>Platyhelminthes</taxon>
        <taxon>Trematoda</taxon>
        <taxon>Digenea</taxon>
        <taxon>Opisthorchiida</taxon>
        <taxon>Opisthorchiata</taxon>
        <taxon>Opisthorchiidae</taxon>
        <taxon>Clonorchis</taxon>
    </lineage>
</organism>